<accession>A0A8T3A1W2</accession>
<evidence type="ECO:0008006" key="4">
    <source>
        <dbReference type="Google" id="ProtNLM"/>
    </source>
</evidence>
<name>A0A8T3A1W2_DENNO</name>
<dbReference type="AlphaFoldDB" id="A0A8T3A1W2"/>
<feature type="signal peptide" evidence="1">
    <location>
        <begin position="1"/>
        <end position="23"/>
    </location>
</feature>
<proteinExistence type="predicted"/>
<keyword evidence="1" id="KW-0732">Signal</keyword>
<evidence type="ECO:0000313" key="2">
    <source>
        <dbReference type="EMBL" id="KAI0488715.1"/>
    </source>
</evidence>
<reference evidence="2" key="1">
    <citation type="journal article" date="2022" name="Front. Genet.">
        <title>Chromosome-Scale Assembly of the Dendrobium nobile Genome Provides Insights Into the Molecular Mechanism of the Biosynthesis of the Medicinal Active Ingredient of Dendrobium.</title>
        <authorList>
            <person name="Xu Q."/>
            <person name="Niu S.-C."/>
            <person name="Li K.-L."/>
            <person name="Zheng P.-J."/>
            <person name="Zhang X.-J."/>
            <person name="Jia Y."/>
            <person name="Liu Y."/>
            <person name="Niu Y.-X."/>
            <person name="Yu L.-H."/>
            <person name="Chen D.-F."/>
            <person name="Zhang G.-Q."/>
        </authorList>
    </citation>
    <scope>NUCLEOTIDE SEQUENCE</scope>
    <source>
        <tissue evidence="2">Leaf</tissue>
    </source>
</reference>
<feature type="chain" id="PRO_5035732969" description="Secreted protein" evidence="1">
    <location>
        <begin position="24"/>
        <end position="65"/>
    </location>
</feature>
<dbReference type="Proteomes" id="UP000829196">
    <property type="component" value="Unassembled WGS sequence"/>
</dbReference>
<organism evidence="2 3">
    <name type="scientific">Dendrobium nobile</name>
    <name type="common">Orchid</name>
    <dbReference type="NCBI Taxonomy" id="94219"/>
    <lineage>
        <taxon>Eukaryota</taxon>
        <taxon>Viridiplantae</taxon>
        <taxon>Streptophyta</taxon>
        <taxon>Embryophyta</taxon>
        <taxon>Tracheophyta</taxon>
        <taxon>Spermatophyta</taxon>
        <taxon>Magnoliopsida</taxon>
        <taxon>Liliopsida</taxon>
        <taxon>Asparagales</taxon>
        <taxon>Orchidaceae</taxon>
        <taxon>Epidendroideae</taxon>
        <taxon>Malaxideae</taxon>
        <taxon>Dendrobiinae</taxon>
        <taxon>Dendrobium</taxon>
    </lineage>
</organism>
<comment type="caution">
    <text evidence="2">The sequence shown here is derived from an EMBL/GenBank/DDBJ whole genome shotgun (WGS) entry which is preliminary data.</text>
</comment>
<evidence type="ECO:0000313" key="3">
    <source>
        <dbReference type="Proteomes" id="UP000829196"/>
    </source>
</evidence>
<gene>
    <name evidence="2" type="ORF">KFK09_028554</name>
</gene>
<keyword evidence="3" id="KW-1185">Reference proteome</keyword>
<sequence length="65" mass="7068">MLGWRFVARSIILLFLRSHMRSAANPSSSSSQLQSWIPPISSSSHSHPADPTIVLFSSLITTTAS</sequence>
<protein>
    <recommendedName>
        <fullName evidence="4">Secreted protein</fullName>
    </recommendedName>
</protein>
<dbReference type="EMBL" id="JAGYWB010000019">
    <property type="protein sequence ID" value="KAI0488715.1"/>
    <property type="molecule type" value="Genomic_DNA"/>
</dbReference>
<evidence type="ECO:0000256" key="1">
    <source>
        <dbReference type="SAM" id="SignalP"/>
    </source>
</evidence>